<dbReference type="Proteomes" id="UP000199009">
    <property type="component" value="Chromosome I"/>
</dbReference>
<dbReference type="OrthoDB" id="2510110at2"/>
<evidence type="ECO:0000313" key="7">
    <source>
        <dbReference type="EMBL" id="SDG97982.1"/>
    </source>
</evidence>
<dbReference type="EMBL" id="LT629692">
    <property type="protein sequence ID" value="SDG97982.1"/>
    <property type="molecule type" value="Genomic_DNA"/>
</dbReference>
<dbReference type="PANTHER" id="PTHR43649">
    <property type="entry name" value="ARABINOSE-BINDING PROTEIN-RELATED"/>
    <property type="match status" value="1"/>
</dbReference>
<evidence type="ECO:0000313" key="8">
    <source>
        <dbReference type="Proteomes" id="UP000199009"/>
    </source>
</evidence>
<keyword evidence="4" id="KW-0564">Palmitate</keyword>
<accession>A0A1G7YN55</accession>
<dbReference type="Pfam" id="PF01547">
    <property type="entry name" value="SBP_bac_1"/>
    <property type="match status" value="1"/>
</dbReference>
<feature type="signal peptide" evidence="6">
    <location>
        <begin position="1"/>
        <end position="20"/>
    </location>
</feature>
<evidence type="ECO:0000256" key="1">
    <source>
        <dbReference type="ARBA" id="ARBA00022475"/>
    </source>
</evidence>
<evidence type="ECO:0000256" key="4">
    <source>
        <dbReference type="ARBA" id="ARBA00023139"/>
    </source>
</evidence>
<reference evidence="7 8" key="1">
    <citation type="submission" date="2016-10" db="EMBL/GenBank/DDBJ databases">
        <authorList>
            <person name="de Groot N.N."/>
        </authorList>
    </citation>
    <scope>NUCLEOTIDE SEQUENCE [LARGE SCALE GENOMIC DNA]</scope>
    <source>
        <strain evidence="7 8">DSM 23142</strain>
    </source>
</reference>
<keyword evidence="3" id="KW-0472">Membrane</keyword>
<dbReference type="PANTHER" id="PTHR43649:SF33">
    <property type="entry name" value="POLYGALACTURONAN_RHAMNOGALACTURONAN-BINDING PROTEIN YTCQ"/>
    <property type="match status" value="1"/>
</dbReference>
<dbReference type="STRING" id="370764.SAMN04489810_1810"/>
<dbReference type="PROSITE" id="PS51257">
    <property type="entry name" value="PROKAR_LIPOPROTEIN"/>
    <property type="match status" value="1"/>
</dbReference>
<gene>
    <name evidence="7" type="ORF">SAMN04489810_1810</name>
</gene>
<evidence type="ECO:0000256" key="6">
    <source>
        <dbReference type="SAM" id="SignalP"/>
    </source>
</evidence>
<proteinExistence type="predicted"/>
<dbReference type="InterPro" id="IPR006059">
    <property type="entry name" value="SBP"/>
</dbReference>
<feature type="chain" id="PRO_5038882887" evidence="6">
    <location>
        <begin position="21"/>
        <end position="435"/>
    </location>
</feature>
<evidence type="ECO:0000256" key="5">
    <source>
        <dbReference type="ARBA" id="ARBA00023288"/>
    </source>
</evidence>
<dbReference type="RefSeq" id="WP_091488917.1">
    <property type="nucleotide sequence ID" value="NZ_LT629692.1"/>
</dbReference>
<protein>
    <submittedName>
        <fullName evidence="7">Multiple sugar transport system substrate-binding protein</fullName>
    </submittedName>
</protein>
<keyword evidence="8" id="KW-1185">Reference proteome</keyword>
<dbReference type="Gene3D" id="3.40.190.10">
    <property type="entry name" value="Periplasmic binding protein-like II"/>
    <property type="match status" value="1"/>
</dbReference>
<dbReference type="AlphaFoldDB" id="A0A1G7YN55"/>
<keyword evidence="2 6" id="KW-0732">Signal</keyword>
<dbReference type="SUPFAM" id="SSF53850">
    <property type="entry name" value="Periplasmic binding protein-like II"/>
    <property type="match status" value="1"/>
</dbReference>
<sequence length="435" mass="46182">MVTNSRIIRGTALLTVGTFAAIGLTACGGGGGGGESTDKTITIGMNSGLVPTFEGYAEAFEAENPDWTVEVSAVPDAQPDYIQQLVTQGLSATTPDIIFNYDTLNQTLAGNKLLFDMKPWLDEGKGGLTTDGFLENFLDQYRVGDTITGMPVSADSGMLFYNADIFAQYGITDLPTAEWTMEDVYRVAAEITDASGGAVYGLGTPIGDSTAYFTFYPVVKAFGSNIYDPETKKFIFANDQGLEAWTTLLAPYTEGFGSPYSAAADGLNLFIGGQTAMTVGARPNVANYRDGMPDVDWNVQEMPKVDGNSTTGGGSYSLSISEKSTNKEGAWEFLSWFYATDGGMKAAEPNGVVPATKDGLENGTWKDDSNPVPSNLIPVTEYAVENAILPDAIPDDVQPKVAPALTKALEQVILEGQSVKDAYTAAQDELNGLLG</sequence>
<dbReference type="CDD" id="cd13585">
    <property type="entry name" value="PBP2_TMBP_like"/>
    <property type="match status" value="1"/>
</dbReference>
<keyword evidence="7" id="KW-0813">Transport</keyword>
<name>A0A1G7YN55_9MICO</name>
<keyword evidence="1" id="KW-1003">Cell membrane</keyword>
<keyword evidence="5" id="KW-0449">Lipoprotein</keyword>
<dbReference type="InterPro" id="IPR050490">
    <property type="entry name" value="Bact_solute-bd_prot1"/>
</dbReference>
<evidence type="ECO:0000256" key="2">
    <source>
        <dbReference type="ARBA" id="ARBA00022729"/>
    </source>
</evidence>
<evidence type="ECO:0000256" key="3">
    <source>
        <dbReference type="ARBA" id="ARBA00023136"/>
    </source>
</evidence>
<keyword evidence="7" id="KW-0762">Sugar transport</keyword>
<organism evidence="7 8">
    <name type="scientific">Microbacterium pygmaeum</name>
    <dbReference type="NCBI Taxonomy" id="370764"/>
    <lineage>
        <taxon>Bacteria</taxon>
        <taxon>Bacillati</taxon>
        <taxon>Actinomycetota</taxon>
        <taxon>Actinomycetes</taxon>
        <taxon>Micrococcales</taxon>
        <taxon>Microbacteriaceae</taxon>
        <taxon>Microbacterium</taxon>
    </lineage>
</organism>